<evidence type="ECO:0000313" key="3">
    <source>
        <dbReference type="EMBL" id="NGN84885.1"/>
    </source>
</evidence>
<accession>A0ABX0DGH9</accession>
<reference evidence="3 4" key="1">
    <citation type="submission" date="2020-02" db="EMBL/GenBank/DDBJ databases">
        <title>Genome sequence of the type strain DSM 27180 of Arthrobacter silviterrae.</title>
        <authorList>
            <person name="Gao J."/>
            <person name="Sun J."/>
        </authorList>
    </citation>
    <scope>NUCLEOTIDE SEQUENCE [LARGE SCALE GENOMIC DNA]</scope>
    <source>
        <strain evidence="3 4">DSM 27180</strain>
    </source>
</reference>
<dbReference type="Proteomes" id="UP000479226">
    <property type="component" value="Unassembled WGS sequence"/>
</dbReference>
<name>A0ABX0DGH9_9MICC</name>
<evidence type="ECO:0000256" key="1">
    <source>
        <dbReference type="SAM" id="MobiDB-lite"/>
    </source>
</evidence>
<sequence>MTHGHLGADPEQAPALRFPGHPAVALTFLLSLLVMLFAAGCAMGPKPESPALDLHTAKSTTMANERDMIAVIPAGDIVETKQNQVSNLLGCSGGRHLWTGQINVFLAPGADGPGYVQKIKAAWMGRTPFGRRRDSGSAPRPYGMSCGSRRAPAVSA</sequence>
<proteinExistence type="predicted"/>
<keyword evidence="4" id="KW-1185">Reference proteome</keyword>
<dbReference type="RefSeq" id="WP_165183112.1">
    <property type="nucleotide sequence ID" value="NZ_JAAKZI010000032.1"/>
</dbReference>
<keyword evidence="2" id="KW-1133">Transmembrane helix</keyword>
<feature type="region of interest" description="Disordered" evidence="1">
    <location>
        <begin position="128"/>
        <end position="156"/>
    </location>
</feature>
<organism evidence="3 4">
    <name type="scientific">Arthrobacter silviterrae</name>
    <dbReference type="NCBI Taxonomy" id="2026658"/>
    <lineage>
        <taxon>Bacteria</taxon>
        <taxon>Bacillati</taxon>
        <taxon>Actinomycetota</taxon>
        <taxon>Actinomycetes</taxon>
        <taxon>Micrococcales</taxon>
        <taxon>Micrococcaceae</taxon>
        <taxon>Arthrobacter</taxon>
    </lineage>
</organism>
<comment type="caution">
    <text evidence="3">The sequence shown here is derived from an EMBL/GenBank/DDBJ whole genome shotgun (WGS) entry which is preliminary data.</text>
</comment>
<keyword evidence="2" id="KW-0472">Membrane</keyword>
<evidence type="ECO:0000313" key="4">
    <source>
        <dbReference type="Proteomes" id="UP000479226"/>
    </source>
</evidence>
<dbReference type="EMBL" id="JAAKZI010000032">
    <property type="protein sequence ID" value="NGN84885.1"/>
    <property type="molecule type" value="Genomic_DNA"/>
</dbReference>
<gene>
    <name evidence="3" type="ORF">G6N77_15700</name>
</gene>
<keyword evidence="2" id="KW-0812">Transmembrane</keyword>
<protein>
    <submittedName>
        <fullName evidence="3">Uncharacterized protein</fullName>
    </submittedName>
</protein>
<evidence type="ECO:0000256" key="2">
    <source>
        <dbReference type="SAM" id="Phobius"/>
    </source>
</evidence>
<feature type="transmembrane region" description="Helical" evidence="2">
    <location>
        <begin position="23"/>
        <end position="43"/>
    </location>
</feature>